<dbReference type="GeneID" id="38471615"/>
<keyword evidence="1" id="KW-1133">Transmembrane helix</keyword>
<keyword evidence="1" id="KW-0472">Membrane</keyword>
<keyword evidence="1" id="KW-0812">Transmembrane</keyword>
<evidence type="ECO:0000313" key="4">
    <source>
        <dbReference type="Proteomes" id="UP000277326"/>
    </source>
</evidence>
<accession>A0A3M0DX14</accession>
<evidence type="ECO:0000313" key="3">
    <source>
        <dbReference type="EMBL" id="RMB25417.1"/>
    </source>
</evidence>
<sequence length="114" mass="12480">MPSTYWERVGLVLAALILAYAVVVAQNVLFGIFLAAVVYFLAWLIHHVSPGRPLDDMSRERTIATGVVVLVVLAYSVLIAANVLLGIVVAVTVCFVAWVTNPYGPVARWLDRRT</sequence>
<feature type="transmembrane region" description="Helical" evidence="1">
    <location>
        <begin position="12"/>
        <end position="45"/>
    </location>
</feature>
<evidence type="ECO:0000313" key="5">
    <source>
        <dbReference type="Proteomes" id="UP000282007"/>
    </source>
</evidence>
<gene>
    <name evidence="3" type="ORF">ATH50_0507</name>
    <name evidence="2" type="ORF">DU502_09975</name>
</gene>
<name>A0A3M0DX14_9EURY</name>
<dbReference type="KEGG" id="haer:DU502_09975"/>
<dbReference type="EMBL" id="CP034145">
    <property type="protein sequence ID" value="AZH25685.1"/>
    <property type="molecule type" value="Genomic_DNA"/>
</dbReference>
<evidence type="ECO:0000256" key="1">
    <source>
        <dbReference type="SAM" id="Phobius"/>
    </source>
</evidence>
<dbReference type="Proteomes" id="UP000277326">
    <property type="component" value="Unassembled WGS sequence"/>
</dbReference>
<reference evidence="2 5" key="2">
    <citation type="submission" date="2018-07" db="EMBL/GenBank/DDBJ databases">
        <title>Genome sequences of Haloplanus aerogenes JCM 16430T.</title>
        <authorList>
            <person name="Kim Y.B."/>
            <person name="Roh S.W."/>
        </authorList>
    </citation>
    <scope>NUCLEOTIDE SEQUENCE [LARGE SCALE GENOMIC DNA]</scope>
    <source>
        <strain evidence="2 5">JCM 16430</strain>
    </source>
</reference>
<dbReference type="Proteomes" id="UP000282007">
    <property type="component" value="Chromosome"/>
</dbReference>
<protein>
    <submittedName>
        <fullName evidence="3">Uncharacterized protein</fullName>
    </submittedName>
</protein>
<dbReference type="OrthoDB" id="385891at2157"/>
<reference evidence="3" key="3">
    <citation type="submission" date="2018-10" db="EMBL/GenBank/DDBJ databases">
        <authorList>
            <person name="Whitman W."/>
            <person name="Huntemann M."/>
            <person name="Clum A."/>
            <person name="Pillay M."/>
            <person name="Palaniappan K."/>
            <person name="Varghese N."/>
            <person name="Mikhailova N."/>
            <person name="Stamatis D."/>
            <person name="Reddy T."/>
            <person name="Daum C."/>
            <person name="Shapiro N."/>
            <person name="Ivanova N."/>
            <person name="Kyrpides N."/>
            <person name="Woyke T."/>
        </authorList>
    </citation>
    <scope>NUCLEOTIDE SEQUENCE</scope>
    <source>
        <strain evidence="3">CGMCC 1.10124</strain>
    </source>
</reference>
<evidence type="ECO:0000313" key="2">
    <source>
        <dbReference type="EMBL" id="AZH25685.1"/>
    </source>
</evidence>
<dbReference type="RefSeq" id="WP_121919220.1">
    <property type="nucleotide sequence ID" value="NZ_CP034145.1"/>
</dbReference>
<organism evidence="3 4">
    <name type="scientific">Haloplanus aerogenes</name>
    <dbReference type="NCBI Taxonomy" id="660522"/>
    <lineage>
        <taxon>Archaea</taxon>
        <taxon>Methanobacteriati</taxon>
        <taxon>Methanobacteriota</taxon>
        <taxon>Stenosarchaea group</taxon>
        <taxon>Halobacteria</taxon>
        <taxon>Halobacteriales</taxon>
        <taxon>Haloferacaceae</taxon>
        <taxon>Haloplanus</taxon>
    </lineage>
</organism>
<keyword evidence="5" id="KW-1185">Reference proteome</keyword>
<dbReference type="EMBL" id="REFS01000001">
    <property type="protein sequence ID" value="RMB25417.1"/>
    <property type="molecule type" value="Genomic_DNA"/>
</dbReference>
<dbReference type="AlphaFoldDB" id="A0A3M0DX14"/>
<proteinExistence type="predicted"/>
<feature type="transmembrane region" description="Helical" evidence="1">
    <location>
        <begin position="66"/>
        <end position="99"/>
    </location>
</feature>
<reference evidence="3 4" key="1">
    <citation type="journal article" date="2015" name="Stand. Genomic Sci.">
        <title>Genomic Encyclopedia of Bacterial and Archaeal Type Strains, Phase III: the genomes of soil and plant-associated and newly described type strains.</title>
        <authorList>
            <person name="Whitman W.B."/>
            <person name="Woyke T."/>
            <person name="Klenk H.P."/>
            <person name="Zhou Y."/>
            <person name="Lilburn T.G."/>
            <person name="Beck B.J."/>
            <person name="De Vos P."/>
            <person name="Vandamme P."/>
            <person name="Eisen J.A."/>
            <person name="Garrity G."/>
            <person name="Hugenholtz P."/>
            <person name="Kyrpides N.C."/>
        </authorList>
    </citation>
    <scope>NUCLEOTIDE SEQUENCE [LARGE SCALE GENOMIC DNA]</scope>
    <source>
        <strain evidence="3 4">CGMCC 1.10124</strain>
    </source>
</reference>